<proteinExistence type="predicted"/>
<organism evidence="1 2">
    <name type="scientific">Pelatocladus maniniholoensis HA4357-MV3</name>
    <dbReference type="NCBI Taxonomy" id="1117104"/>
    <lineage>
        <taxon>Bacteria</taxon>
        <taxon>Bacillati</taxon>
        <taxon>Cyanobacteriota</taxon>
        <taxon>Cyanophyceae</taxon>
        <taxon>Nostocales</taxon>
        <taxon>Nostocaceae</taxon>
        <taxon>Pelatocladus</taxon>
    </lineage>
</organism>
<dbReference type="Proteomes" id="UP000813215">
    <property type="component" value="Unassembled WGS sequence"/>
</dbReference>
<dbReference type="AlphaFoldDB" id="A0A9E3HB83"/>
<protein>
    <submittedName>
        <fullName evidence="1">Uncharacterized protein</fullName>
    </submittedName>
</protein>
<reference evidence="1" key="2">
    <citation type="journal article" date="2022" name="Microbiol. Resour. Announc.">
        <title>Metagenome Sequencing to Explore Phylogenomics of Terrestrial Cyanobacteria.</title>
        <authorList>
            <person name="Ward R.D."/>
            <person name="Stajich J.E."/>
            <person name="Johansen J.R."/>
            <person name="Huntemann M."/>
            <person name="Clum A."/>
            <person name="Foster B."/>
            <person name="Foster B."/>
            <person name="Roux S."/>
            <person name="Palaniappan K."/>
            <person name="Varghese N."/>
            <person name="Mukherjee S."/>
            <person name="Reddy T.B.K."/>
            <person name="Daum C."/>
            <person name="Copeland A."/>
            <person name="Chen I.A."/>
            <person name="Ivanova N.N."/>
            <person name="Kyrpides N.C."/>
            <person name="Shapiro N."/>
            <person name="Eloe-Fadrosh E.A."/>
            <person name="Pietrasiak N."/>
        </authorList>
    </citation>
    <scope>NUCLEOTIDE SEQUENCE</scope>
    <source>
        <strain evidence="1">HA4357-MV3</strain>
    </source>
</reference>
<name>A0A9E3HB83_9NOST</name>
<accession>A0A9E3HB83</accession>
<comment type="caution">
    <text evidence="1">The sequence shown here is derived from an EMBL/GenBank/DDBJ whole genome shotgun (WGS) entry which is preliminary data.</text>
</comment>
<gene>
    <name evidence="1" type="ORF">KME28_21560</name>
</gene>
<dbReference type="EMBL" id="JAHHHW010000124">
    <property type="protein sequence ID" value="MBW4434228.1"/>
    <property type="molecule type" value="Genomic_DNA"/>
</dbReference>
<sequence length="89" mass="9906">MKSKVNLRPGSLSSLRNAGLCLPANFEIRYDYGQEKIAANVLKRILEGIIPSQIFVLEEANGPNIHPHTPNYISVWLGPIEDNSCQSEE</sequence>
<evidence type="ECO:0000313" key="2">
    <source>
        <dbReference type="Proteomes" id="UP000813215"/>
    </source>
</evidence>
<reference evidence="1" key="1">
    <citation type="submission" date="2021-05" db="EMBL/GenBank/DDBJ databases">
        <authorList>
            <person name="Pietrasiak N."/>
            <person name="Ward R."/>
            <person name="Stajich J.E."/>
            <person name="Kurbessoian T."/>
        </authorList>
    </citation>
    <scope>NUCLEOTIDE SEQUENCE</scope>
    <source>
        <strain evidence="1">HA4357-MV3</strain>
    </source>
</reference>
<evidence type="ECO:0000313" key="1">
    <source>
        <dbReference type="EMBL" id="MBW4434228.1"/>
    </source>
</evidence>